<dbReference type="OrthoDB" id="77762at2759"/>
<dbReference type="AlphaFoldDB" id="C5KTK9"/>
<keyword evidence="3" id="KW-1185">Reference proteome</keyword>
<reference evidence="2 3" key="1">
    <citation type="submission" date="2008-07" db="EMBL/GenBank/DDBJ databases">
        <authorList>
            <person name="El-Sayed N."/>
            <person name="Caler E."/>
            <person name="Inman J."/>
            <person name="Amedeo P."/>
            <person name="Hass B."/>
            <person name="Wortman J."/>
        </authorList>
    </citation>
    <scope>NUCLEOTIDE SEQUENCE [LARGE SCALE GENOMIC DNA]</scope>
    <source>
        <strain evidence="3">ATCC 50983 / TXsc</strain>
    </source>
</reference>
<dbReference type="InterPro" id="IPR032269">
    <property type="entry name" value="DUF4833"/>
</dbReference>
<accession>C5KTK9</accession>
<proteinExistence type="predicted"/>
<protein>
    <recommendedName>
        <fullName evidence="1">DUF4833 domain-containing protein</fullName>
    </recommendedName>
</protein>
<feature type="domain" description="DUF4833" evidence="1">
    <location>
        <begin position="52"/>
        <end position="120"/>
    </location>
</feature>
<evidence type="ECO:0000313" key="3">
    <source>
        <dbReference type="Proteomes" id="UP000007800"/>
    </source>
</evidence>
<organism evidence="3">
    <name type="scientific">Perkinsus marinus (strain ATCC 50983 / TXsc)</name>
    <dbReference type="NCBI Taxonomy" id="423536"/>
    <lineage>
        <taxon>Eukaryota</taxon>
        <taxon>Sar</taxon>
        <taxon>Alveolata</taxon>
        <taxon>Perkinsozoa</taxon>
        <taxon>Perkinsea</taxon>
        <taxon>Perkinsida</taxon>
        <taxon>Perkinsidae</taxon>
        <taxon>Perkinsus</taxon>
    </lineage>
</organism>
<dbReference type="RefSeq" id="XP_002780393.1">
    <property type="nucleotide sequence ID" value="XM_002780347.1"/>
</dbReference>
<evidence type="ECO:0000313" key="2">
    <source>
        <dbReference type="EMBL" id="EER12188.1"/>
    </source>
</evidence>
<dbReference type="Pfam" id="PF16117">
    <property type="entry name" value="DUF4833"/>
    <property type="match status" value="1"/>
</dbReference>
<dbReference type="Proteomes" id="UP000007800">
    <property type="component" value="Unassembled WGS sequence"/>
</dbReference>
<dbReference type="InParanoid" id="C5KTK9"/>
<name>C5KTK9_PERM5</name>
<sequence>MSALKVFEAAPDATGFDNSKRVSLHNMIPAPHDSPKLISRQEKLYDQDAMAFIITRNKNDNTVCYRAKFSRPGVLDKGEPIEAYWMDFVLHSVTREASQVIADRIRDTLSSVYGLKIKTVKLDFRPFEEDPEGSTQCDWCGCDVGRDSNQWEEALSSGDAEAAERSRDRCDRRTIEANQQDRLDAPLPFEETMNWCYACLHKFYPAVSIEMC</sequence>
<gene>
    <name evidence="2" type="ORF">Pmar_PMAR016588</name>
</gene>
<evidence type="ECO:0000259" key="1">
    <source>
        <dbReference type="Pfam" id="PF16117"/>
    </source>
</evidence>
<dbReference type="GeneID" id="9061265"/>
<dbReference type="EMBL" id="GG676169">
    <property type="protein sequence ID" value="EER12188.1"/>
    <property type="molecule type" value="Genomic_DNA"/>
</dbReference>